<dbReference type="SUPFAM" id="SSF52833">
    <property type="entry name" value="Thioredoxin-like"/>
    <property type="match status" value="1"/>
</dbReference>
<dbReference type="Pfam" id="PF14561">
    <property type="entry name" value="TPR_20"/>
    <property type="match status" value="1"/>
</dbReference>
<dbReference type="CDD" id="cd02956">
    <property type="entry name" value="ybbN"/>
    <property type="match status" value="1"/>
</dbReference>
<dbReference type="AlphaFoldDB" id="A0A097IFF1"/>
<dbReference type="InterPro" id="IPR036249">
    <property type="entry name" value="Thioredoxin-like_sf"/>
</dbReference>
<keyword evidence="2" id="KW-1185">Reference proteome</keyword>
<proteinExistence type="predicted"/>
<evidence type="ECO:0000313" key="1">
    <source>
        <dbReference type="EMBL" id="AIT60862.1"/>
    </source>
</evidence>
<dbReference type="Gene3D" id="1.25.40.10">
    <property type="entry name" value="Tetratricopeptide repeat domain"/>
    <property type="match status" value="1"/>
</dbReference>
<sequence>MTTPDRFAAGALDLGQLAAQPEPAAGADTAAFFTVTEANLEDLARRSMQVPVIILIGTDRAPESVQLRADFQELSAGQRQFLVGYVDADRSPAIAQALGVHALPSVIALAGGRPLADFQGGQPRENLQQWIGAILQAVEGKLEGLPAEEGEDEPAEDPRLTAALDKLNAGDFDGAIAVYDEILAEGNDPEIRQARATAVLLRRSGQEQPEEFAAADREVISGDPEAAFSRLIDLVRTTAGEERDAAKARLIELFGLFENSDPRVKSARTALASALY</sequence>
<dbReference type="eggNOG" id="COG3118">
    <property type="taxonomic scope" value="Bacteria"/>
</dbReference>
<dbReference type="InterPro" id="IPR011990">
    <property type="entry name" value="TPR-like_helical_dom_sf"/>
</dbReference>
<dbReference type="Gene3D" id="3.40.30.10">
    <property type="entry name" value="Glutaredoxin"/>
    <property type="match status" value="1"/>
</dbReference>
<evidence type="ECO:0000313" key="2">
    <source>
        <dbReference type="Proteomes" id="UP000029914"/>
    </source>
</evidence>
<organism evidence="1 2">
    <name type="scientific">Corynebacterium doosanense CAU 212 = DSM 45436</name>
    <dbReference type="NCBI Taxonomy" id="558173"/>
    <lineage>
        <taxon>Bacteria</taxon>
        <taxon>Bacillati</taxon>
        <taxon>Actinomycetota</taxon>
        <taxon>Actinomycetes</taxon>
        <taxon>Mycobacteriales</taxon>
        <taxon>Corynebacteriaceae</taxon>
        <taxon>Corynebacterium</taxon>
    </lineage>
</organism>
<gene>
    <name evidence="1" type="ORF">CDOO_06035</name>
</gene>
<dbReference type="HOGENOM" id="CLU_046120_0_1_11"/>
<protein>
    <submittedName>
        <fullName evidence="1">Thioredoxin</fullName>
    </submittedName>
</protein>
<accession>A0A097IFF1</accession>
<dbReference type="RefSeq" id="WP_018022169.1">
    <property type="nucleotide sequence ID" value="NZ_AQUX01000006.1"/>
</dbReference>
<dbReference type="OrthoDB" id="5181746at2"/>
<name>A0A097IFF1_9CORY</name>
<dbReference type="EMBL" id="CP006764">
    <property type="protein sequence ID" value="AIT60862.1"/>
    <property type="molecule type" value="Genomic_DNA"/>
</dbReference>
<dbReference type="STRING" id="558173.CDOO_06035"/>
<reference evidence="1 2" key="1">
    <citation type="submission" date="2013-09" db="EMBL/GenBank/DDBJ databases">
        <title>Complete genome sequence of Corynebacterium doosanense CAU 212(T) (=DSM 45436(T)), isolated from activated sludge.</title>
        <authorList>
            <person name="Schaffert L."/>
            <person name="Albersmeier A."/>
            <person name="Kalinowski J."/>
            <person name="Ruckert C."/>
        </authorList>
    </citation>
    <scope>NUCLEOTIDE SEQUENCE [LARGE SCALE GENOMIC DNA]</scope>
    <source>
        <strain evidence="1 2">CAU 212</strain>
    </source>
</reference>
<dbReference type="Proteomes" id="UP000029914">
    <property type="component" value="Chromosome"/>
</dbReference>
<dbReference type="KEGG" id="cdo:CDOO_06035"/>